<dbReference type="Gene3D" id="1.25.10.10">
    <property type="entry name" value="Leucine-rich Repeat Variant"/>
    <property type="match status" value="1"/>
</dbReference>
<keyword evidence="1" id="KW-0812">Transmembrane</keyword>
<comment type="caution">
    <text evidence="2">The sequence shown here is derived from an EMBL/GenBank/DDBJ whole genome shotgun (WGS) entry which is preliminary data.</text>
</comment>
<dbReference type="SUPFAM" id="SSF48371">
    <property type="entry name" value="ARM repeat"/>
    <property type="match status" value="1"/>
</dbReference>
<proteinExistence type="predicted"/>
<evidence type="ECO:0000313" key="2">
    <source>
        <dbReference type="EMBL" id="KUG25394.1"/>
    </source>
</evidence>
<feature type="transmembrane region" description="Helical" evidence="1">
    <location>
        <begin position="101"/>
        <end position="120"/>
    </location>
</feature>
<dbReference type="AlphaFoldDB" id="A0A0W8FXA4"/>
<evidence type="ECO:0000256" key="1">
    <source>
        <dbReference type="SAM" id="Phobius"/>
    </source>
</evidence>
<sequence length="324" mass="37442">MKIEKFRELLELYFLDELDQDQRELVENKILESNEYKREFDSYQKFYSVIQNSKPKTIDENKLENFRKELFNKIEVEQASEKIKAKQKSFWHFIFFTNYKAAYTMATTLLIGFFLGYIIFSSTTAPPIQKLAENEIDLDAIDRNEINISNIRFQNPFSDEGEIEIRFDAIKPISYTGDASDPRIQRLLAAALSTSDNPGLRIRSVNTLSSYSSQSAIMDPKVKQALINALKTDKNAGVRREALNALMKFNYDDEIRDTYLFVLANDENPGLKVAAINAFAELKLQGKSVDNELKNIIENELTNDNQEHIKLKVASLIREEFQDE</sequence>
<keyword evidence="1" id="KW-1133">Transmembrane helix</keyword>
<accession>A0A0W8FXA4</accession>
<keyword evidence="1" id="KW-0472">Membrane</keyword>
<organism evidence="2">
    <name type="scientific">hydrocarbon metagenome</name>
    <dbReference type="NCBI Taxonomy" id="938273"/>
    <lineage>
        <taxon>unclassified sequences</taxon>
        <taxon>metagenomes</taxon>
        <taxon>ecological metagenomes</taxon>
    </lineage>
</organism>
<protein>
    <recommendedName>
        <fullName evidence="3">HEAT repeat domain-containing protein</fullName>
    </recommendedName>
</protein>
<dbReference type="InterPro" id="IPR011989">
    <property type="entry name" value="ARM-like"/>
</dbReference>
<dbReference type="EMBL" id="LNQE01000697">
    <property type="protein sequence ID" value="KUG25394.1"/>
    <property type="molecule type" value="Genomic_DNA"/>
</dbReference>
<dbReference type="InterPro" id="IPR016024">
    <property type="entry name" value="ARM-type_fold"/>
</dbReference>
<evidence type="ECO:0008006" key="3">
    <source>
        <dbReference type="Google" id="ProtNLM"/>
    </source>
</evidence>
<reference evidence="2" key="1">
    <citation type="journal article" date="2015" name="Proc. Natl. Acad. Sci. U.S.A.">
        <title>Networks of energetic and metabolic interactions define dynamics in microbial communities.</title>
        <authorList>
            <person name="Embree M."/>
            <person name="Liu J.K."/>
            <person name="Al-Bassam M.M."/>
            <person name="Zengler K."/>
        </authorList>
    </citation>
    <scope>NUCLEOTIDE SEQUENCE</scope>
</reference>
<name>A0A0W8FXA4_9ZZZZ</name>
<dbReference type="Pfam" id="PF13646">
    <property type="entry name" value="HEAT_2"/>
    <property type="match status" value="1"/>
</dbReference>
<gene>
    <name evidence="2" type="ORF">ASZ90_004786</name>
</gene>